<name>A0A1M6VVV7_9FIRM</name>
<evidence type="ECO:0008006" key="4">
    <source>
        <dbReference type="Google" id="ProtNLM"/>
    </source>
</evidence>
<evidence type="ECO:0000256" key="1">
    <source>
        <dbReference type="SAM" id="Coils"/>
    </source>
</evidence>
<reference evidence="2 3" key="1">
    <citation type="submission" date="2016-11" db="EMBL/GenBank/DDBJ databases">
        <authorList>
            <person name="Jaros S."/>
            <person name="Januszkiewicz K."/>
            <person name="Wedrychowicz H."/>
        </authorList>
    </citation>
    <scope>NUCLEOTIDE SEQUENCE [LARGE SCALE GENOMIC DNA]</scope>
    <source>
        <strain evidence="2 3">DSM 15929</strain>
    </source>
</reference>
<sequence>MNKKEIFEIKNRLKKTGCTFTKMCGCYVNSEKEIVLKLNETFLNLDEEEFYKYLEIAKKTLSGTLGNNLLELAFPLEEEKQGGKQQFLMGLRESKLKNEELLEPFYQLIIDSYDFAGNYLILVFHDAYDVMTKTSDNRRLDESEEVFEYLITAICPVALTNPGLGYLEDENKIGPRKRDWVVGAPVNGFIFPAFTDRSTDIHSLMFYEKNPVEPHKELMELVLGCPVKATATEKKNIFQNIIKNSVADSEKSTRIFSDIQESLGQLAEEQAATSESSENPVILTNETVQEILVETGLPEDLISKIESAYTENFSEEPPAVEHLIDKKVLAENEKRKVEKALVEKVQELQGKLEEATKGTGTLPSYNNIDTQSEEVSDFGYDNNLNGNNLNENISNDDSIKENYDIVLHVKPEKKDQIKSQIIEGKKYIIIPIEEYEQANVNGEMIS</sequence>
<keyword evidence="1" id="KW-0175">Coiled coil</keyword>
<dbReference type="InterPro" id="IPR025466">
    <property type="entry name" value="DUF4317"/>
</dbReference>
<dbReference type="EMBL" id="FRAC01000018">
    <property type="protein sequence ID" value="SHK85466.1"/>
    <property type="molecule type" value="Genomic_DNA"/>
</dbReference>
<organism evidence="2 3">
    <name type="scientific">Anaerocolumna jejuensis DSM 15929</name>
    <dbReference type="NCBI Taxonomy" id="1121322"/>
    <lineage>
        <taxon>Bacteria</taxon>
        <taxon>Bacillati</taxon>
        <taxon>Bacillota</taxon>
        <taxon>Clostridia</taxon>
        <taxon>Lachnospirales</taxon>
        <taxon>Lachnospiraceae</taxon>
        <taxon>Anaerocolumna</taxon>
    </lineage>
</organism>
<keyword evidence="3" id="KW-1185">Reference proteome</keyword>
<dbReference type="Proteomes" id="UP000184386">
    <property type="component" value="Unassembled WGS sequence"/>
</dbReference>
<dbReference type="Pfam" id="PF14199">
    <property type="entry name" value="DUF4317"/>
    <property type="match status" value="1"/>
</dbReference>
<evidence type="ECO:0000313" key="2">
    <source>
        <dbReference type="EMBL" id="SHK85466.1"/>
    </source>
</evidence>
<dbReference type="OrthoDB" id="1642058at2"/>
<protein>
    <recommendedName>
        <fullName evidence="4">DUF4317 domain-containing protein</fullName>
    </recommendedName>
</protein>
<accession>A0A1M6VVV7</accession>
<gene>
    <name evidence="2" type="ORF">SAMN02745136_03525</name>
</gene>
<feature type="coiled-coil region" evidence="1">
    <location>
        <begin position="320"/>
        <end position="358"/>
    </location>
</feature>
<dbReference type="STRING" id="1121322.SAMN02745136_03525"/>
<dbReference type="AlphaFoldDB" id="A0A1M6VVV7"/>
<dbReference type="RefSeq" id="WP_073278160.1">
    <property type="nucleotide sequence ID" value="NZ_FRAC01000018.1"/>
</dbReference>
<proteinExistence type="predicted"/>
<evidence type="ECO:0000313" key="3">
    <source>
        <dbReference type="Proteomes" id="UP000184386"/>
    </source>
</evidence>